<dbReference type="Gene3D" id="3.40.50.150">
    <property type="entry name" value="Vaccinia Virus protein VP39"/>
    <property type="match status" value="1"/>
</dbReference>
<dbReference type="Pfam" id="PF13649">
    <property type="entry name" value="Methyltransf_25"/>
    <property type="match status" value="1"/>
</dbReference>
<evidence type="ECO:0000313" key="3">
    <source>
        <dbReference type="Proteomes" id="UP001596223"/>
    </source>
</evidence>
<evidence type="ECO:0000259" key="1">
    <source>
        <dbReference type="Pfam" id="PF13649"/>
    </source>
</evidence>
<organism evidence="2 3">
    <name type="scientific">Nocardia lasii</name>
    <dbReference type="NCBI Taxonomy" id="1616107"/>
    <lineage>
        <taxon>Bacteria</taxon>
        <taxon>Bacillati</taxon>
        <taxon>Actinomycetota</taxon>
        <taxon>Actinomycetes</taxon>
        <taxon>Mycobacteriales</taxon>
        <taxon>Nocardiaceae</taxon>
        <taxon>Nocardia</taxon>
    </lineage>
</organism>
<keyword evidence="2" id="KW-0489">Methyltransferase</keyword>
<dbReference type="RefSeq" id="WP_378609059.1">
    <property type="nucleotide sequence ID" value="NZ_JBHSQN010000015.1"/>
</dbReference>
<dbReference type="PANTHER" id="PTHR42912">
    <property type="entry name" value="METHYLTRANSFERASE"/>
    <property type="match status" value="1"/>
</dbReference>
<gene>
    <name evidence="2" type="ORF">ACFP3H_22835</name>
</gene>
<sequence length="209" mass="22426">MFTIGNRLKFALAGDVFETVNPHLPGSPHAELVDHVGRGRVGRVLELCAGTGYAARLVARQHPDAEVVGLDLSPEMIAVGRRKLASQGPANLTLIEGDASALPFPDNSFDTVMAVFGLHEVPTAVRLDAVRESARVLVPGGRFVIVDLDRPPLTGLFIDAYFLVMEPDHAREVCGTGLTDLLSTNGFTIDHHESATPWNATQTIVATVR</sequence>
<feature type="domain" description="Methyltransferase" evidence="1">
    <location>
        <begin position="44"/>
        <end position="141"/>
    </location>
</feature>
<dbReference type="PANTHER" id="PTHR42912:SF80">
    <property type="entry name" value="METHYLTRANSFERASE DOMAIN-CONTAINING PROTEIN"/>
    <property type="match status" value="1"/>
</dbReference>
<dbReference type="GO" id="GO:0008168">
    <property type="term" value="F:methyltransferase activity"/>
    <property type="evidence" value="ECO:0007669"/>
    <property type="project" value="UniProtKB-KW"/>
</dbReference>
<dbReference type="EMBL" id="JBHSQN010000015">
    <property type="protein sequence ID" value="MFC6013901.1"/>
    <property type="molecule type" value="Genomic_DNA"/>
</dbReference>
<accession>A0ABW1JWN5</accession>
<dbReference type="Proteomes" id="UP001596223">
    <property type="component" value="Unassembled WGS sequence"/>
</dbReference>
<dbReference type="CDD" id="cd02440">
    <property type="entry name" value="AdoMet_MTases"/>
    <property type="match status" value="1"/>
</dbReference>
<comment type="caution">
    <text evidence="2">The sequence shown here is derived from an EMBL/GenBank/DDBJ whole genome shotgun (WGS) entry which is preliminary data.</text>
</comment>
<evidence type="ECO:0000313" key="2">
    <source>
        <dbReference type="EMBL" id="MFC6013901.1"/>
    </source>
</evidence>
<dbReference type="GO" id="GO:0032259">
    <property type="term" value="P:methylation"/>
    <property type="evidence" value="ECO:0007669"/>
    <property type="project" value="UniProtKB-KW"/>
</dbReference>
<dbReference type="InterPro" id="IPR041698">
    <property type="entry name" value="Methyltransf_25"/>
</dbReference>
<dbReference type="InterPro" id="IPR050508">
    <property type="entry name" value="Methyltransf_Superfamily"/>
</dbReference>
<proteinExistence type="predicted"/>
<reference evidence="3" key="1">
    <citation type="journal article" date="2019" name="Int. J. Syst. Evol. Microbiol.">
        <title>The Global Catalogue of Microorganisms (GCM) 10K type strain sequencing project: providing services to taxonomists for standard genome sequencing and annotation.</title>
        <authorList>
            <consortium name="The Broad Institute Genomics Platform"/>
            <consortium name="The Broad Institute Genome Sequencing Center for Infectious Disease"/>
            <person name="Wu L."/>
            <person name="Ma J."/>
        </authorList>
    </citation>
    <scope>NUCLEOTIDE SEQUENCE [LARGE SCALE GENOMIC DNA]</scope>
    <source>
        <strain evidence="3">CCUG 36956</strain>
    </source>
</reference>
<keyword evidence="3" id="KW-1185">Reference proteome</keyword>
<name>A0ABW1JWN5_9NOCA</name>
<dbReference type="EC" id="2.1.1.-" evidence="2"/>
<keyword evidence="2" id="KW-0808">Transferase</keyword>
<dbReference type="InterPro" id="IPR029063">
    <property type="entry name" value="SAM-dependent_MTases_sf"/>
</dbReference>
<protein>
    <submittedName>
        <fullName evidence="2">Class I SAM-dependent methyltransferase</fullName>
        <ecNumber evidence="2">2.1.1.-</ecNumber>
    </submittedName>
</protein>
<dbReference type="SUPFAM" id="SSF53335">
    <property type="entry name" value="S-adenosyl-L-methionine-dependent methyltransferases"/>
    <property type="match status" value="1"/>
</dbReference>